<feature type="signal peptide" evidence="2">
    <location>
        <begin position="1"/>
        <end position="34"/>
    </location>
</feature>
<dbReference type="AlphaFoldDB" id="A0A410RTG9"/>
<evidence type="ECO:0000313" key="3">
    <source>
        <dbReference type="EMBL" id="QAT85142.1"/>
    </source>
</evidence>
<accession>A0A410RTG9</accession>
<reference evidence="3 4" key="1">
    <citation type="submission" date="2018-12" db="EMBL/GenBank/DDBJ databases">
        <title>Complete Genome Sequence of the Corallopyronin A producing Myxobacterium Corallococcus coralloides B035.</title>
        <authorList>
            <person name="Bouhired S.M."/>
            <person name="Rupp O."/>
            <person name="Blom J."/>
            <person name="Schaeberle T.F."/>
            <person name="Kehraus S."/>
            <person name="Schiefer A."/>
            <person name="Pfarr K."/>
            <person name="Goesmann A."/>
            <person name="Hoerauf A."/>
            <person name="Koenig G.M."/>
        </authorList>
    </citation>
    <scope>NUCLEOTIDE SEQUENCE [LARGE SCALE GENOMIC DNA]</scope>
    <source>
        <strain evidence="3 4">B035</strain>
    </source>
</reference>
<dbReference type="RefSeq" id="WP_128796961.1">
    <property type="nucleotide sequence ID" value="NZ_CP034669.1"/>
</dbReference>
<feature type="chain" id="PRO_5019214757" evidence="2">
    <location>
        <begin position="35"/>
        <end position="70"/>
    </location>
</feature>
<proteinExistence type="predicted"/>
<gene>
    <name evidence="3" type="ORF">EJ065_3581</name>
</gene>
<name>A0A410RTG9_CORCK</name>
<evidence type="ECO:0000313" key="4">
    <source>
        <dbReference type="Proteomes" id="UP000288758"/>
    </source>
</evidence>
<evidence type="ECO:0000256" key="2">
    <source>
        <dbReference type="SAM" id="SignalP"/>
    </source>
</evidence>
<evidence type="ECO:0000256" key="1">
    <source>
        <dbReference type="SAM" id="MobiDB-lite"/>
    </source>
</evidence>
<protein>
    <submittedName>
        <fullName evidence="3">Uncharacterized protein</fullName>
    </submittedName>
</protein>
<dbReference type="EMBL" id="CP034669">
    <property type="protein sequence ID" value="QAT85142.1"/>
    <property type="molecule type" value="Genomic_DNA"/>
</dbReference>
<dbReference type="Proteomes" id="UP000288758">
    <property type="component" value="Chromosome"/>
</dbReference>
<keyword evidence="2" id="KW-0732">Signal</keyword>
<sequence length="70" mass="7286">MASPHRRPKSHLRKLLGGCVVSVARAFAPASVLADGPPVMDVRLRYSRVPGPGSDSQALGIRGADPRLGG</sequence>
<feature type="region of interest" description="Disordered" evidence="1">
    <location>
        <begin position="48"/>
        <end position="70"/>
    </location>
</feature>
<organism evidence="3 4">
    <name type="scientific">Corallococcus coralloides</name>
    <name type="common">Myxococcus coralloides</name>
    <dbReference type="NCBI Taxonomy" id="184914"/>
    <lineage>
        <taxon>Bacteria</taxon>
        <taxon>Pseudomonadati</taxon>
        <taxon>Myxococcota</taxon>
        <taxon>Myxococcia</taxon>
        <taxon>Myxococcales</taxon>
        <taxon>Cystobacterineae</taxon>
        <taxon>Myxococcaceae</taxon>
        <taxon>Corallococcus</taxon>
    </lineage>
</organism>